<feature type="transmembrane region" description="Helical" evidence="1">
    <location>
        <begin position="142"/>
        <end position="161"/>
    </location>
</feature>
<keyword evidence="1" id="KW-0472">Membrane</keyword>
<dbReference type="Proteomes" id="UP000177579">
    <property type="component" value="Unassembled WGS sequence"/>
</dbReference>
<evidence type="ECO:0000313" key="2">
    <source>
        <dbReference type="EMBL" id="OGF41945.1"/>
    </source>
</evidence>
<protein>
    <submittedName>
        <fullName evidence="2">Uncharacterized protein</fullName>
    </submittedName>
</protein>
<sequence length="203" mass="24379">MIKTKLGTEILNFLENIDYNIVFSWLGRDDEGEICYADKEININYQLILAEIVIFAYLRNKHPQIDPIKYDDYMDKIFDQLSDDDLIIISYKADRLMNNKEFLFSDTKSLTPECENILSFMDKIKIVDRWVNKKSRDLFKNFVLNVNIDIIFLEVFLYHWLLWKKFYDSKFKFSENDTKKIINKMNIGEIKKIAEKILDKIEQ</sequence>
<proteinExistence type="predicted"/>
<gene>
    <name evidence="2" type="ORF">A2531_04920</name>
</gene>
<organism evidence="2 3">
    <name type="scientific">Candidatus Falkowbacteria bacterium RIFOXYD2_FULL_34_120</name>
    <dbReference type="NCBI Taxonomy" id="1798007"/>
    <lineage>
        <taxon>Bacteria</taxon>
        <taxon>Candidatus Falkowiibacteriota</taxon>
    </lineage>
</organism>
<evidence type="ECO:0000256" key="1">
    <source>
        <dbReference type="SAM" id="Phobius"/>
    </source>
</evidence>
<comment type="caution">
    <text evidence="2">The sequence shown here is derived from an EMBL/GenBank/DDBJ whole genome shotgun (WGS) entry which is preliminary data.</text>
</comment>
<name>A0A1F5TSP1_9BACT</name>
<keyword evidence="1" id="KW-0812">Transmembrane</keyword>
<dbReference type="EMBL" id="MFGO01000001">
    <property type="protein sequence ID" value="OGF41945.1"/>
    <property type="molecule type" value="Genomic_DNA"/>
</dbReference>
<keyword evidence="1" id="KW-1133">Transmembrane helix</keyword>
<reference evidence="2 3" key="1">
    <citation type="journal article" date="2016" name="Nat. Commun.">
        <title>Thousands of microbial genomes shed light on interconnected biogeochemical processes in an aquifer system.</title>
        <authorList>
            <person name="Anantharaman K."/>
            <person name="Brown C.T."/>
            <person name="Hug L.A."/>
            <person name="Sharon I."/>
            <person name="Castelle C.J."/>
            <person name="Probst A.J."/>
            <person name="Thomas B.C."/>
            <person name="Singh A."/>
            <person name="Wilkins M.J."/>
            <person name="Karaoz U."/>
            <person name="Brodie E.L."/>
            <person name="Williams K.H."/>
            <person name="Hubbard S.S."/>
            <person name="Banfield J.F."/>
        </authorList>
    </citation>
    <scope>NUCLEOTIDE SEQUENCE [LARGE SCALE GENOMIC DNA]</scope>
</reference>
<dbReference type="AlphaFoldDB" id="A0A1F5TSP1"/>
<accession>A0A1F5TSP1</accession>
<evidence type="ECO:0000313" key="3">
    <source>
        <dbReference type="Proteomes" id="UP000177579"/>
    </source>
</evidence>